<dbReference type="Proteomes" id="UP000625682">
    <property type="component" value="Unassembled WGS sequence"/>
</dbReference>
<evidence type="ECO:0000313" key="2">
    <source>
        <dbReference type="EMBL" id="GGJ54651.1"/>
    </source>
</evidence>
<comment type="caution">
    <text evidence="2">The sequence shown here is derived from an EMBL/GenBank/DDBJ whole genome shotgun (WGS) entry which is preliminary data.</text>
</comment>
<protein>
    <submittedName>
        <fullName evidence="2">Uncharacterized protein</fullName>
    </submittedName>
</protein>
<gene>
    <name evidence="2" type="ORF">GCM10012282_59750</name>
</gene>
<keyword evidence="3" id="KW-1185">Reference proteome</keyword>
<dbReference type="EMBL" id="BMMU01000024">
    <property type="protein sequence ID" value="GGJ54651.1"/>
    <property type="molecule type" value="Genomic_DNA"/>
</dbReference>
<evidence type="ECO:0000313" key="3">
    <source>
        <dbReference type="Proteomes" id="UP000625682"/>
    </source>
</evidence>
<feature type="region of interest" description="Disordered" evidence="1">
    <location>
        <begin position="1"/>
        <end position="99"/>
    </location>
</feature>
<evidence type="ECO:0000256" key="1">
    <source>
        <dbReference type="SAM" id="MobiDB-lite"/>
    </source>
</evidence>
<organism evidence="2 3">
    <name type="scientific">Streptomyces lacrimifluminis</name>
    <dbReference type="NCBI Taxonomy" id="1500077"/>
    <lineage>
        <taxon>Bacteria</taxon>
        <taxon>Bacillati</taxon>
        <taxon>Actinomycetota</taxon>
        <taxon>Actinomycetes</taxon>
        <taxon>Kitasatosporales</taxon>
        <taxon>Streptomycetaceae</taxon>
        <taxon>Streptomyces</taxon>
    </lineage>
</organism>
<name>A0A917L9L5_9ACTN</name>
<dbReference type="AlphaFoldDB" id="A0A917L9L5"/>
<feature type="compositionally biased region" description="Basic and acidic residues" evidence="1">
    <location>
        <begin position="31"/>
        <end position="53"/>
    </location>
</feature>
<accession>A0A917L9L5</accession>
<proteinExistence type="predicted"/>
<sequence>MQVDVQLTVREAAPESVGDVQRQGTLAHTGHAVDHGDGSADGDTRSGVRRWDQDPAQVVGDGGTAGEVDRGRRQLGGTGNPGRYGCRGSSRCRRRNRAR</sequence>
<reference evidence="2" key="1">
    <citation type="journal article" date="2014" name="Int. J. Syst. Evol. Microbiol.">
        <title>Complete genome sequence of Corynebacterium casei LMG S-19264T (=DSM 44701T), isolated from a smear-ripened cheese.</title>
        <authorList>
            <consortium name="US DOE Joint Genome Institute (JGI-PGF)"/>
            <person name="Walter F."/>
            <person name="Albersmeier A."/>
            <person name="Kalinowski J."/>
            <person name="Ruckert C."/>
        </authorList>
    </citation>
    <scope>NUCLEOTIDE SEQUENCE</scope>
    <source>
        <strain evidence="2">CGMCC 4.7272</strain>
    </source>
</reference>
<feature type="compositionally biased region" description="Basic residues" evidence="1">
    <location>
        <begin position="90"/>
        <end position="99"/>
    </location>
</feature>
<reference evidence="2" key="2">
    <citation type="submission" date="2020-09" db="EMBL/GenBank/DDBJ databases">
        <authorList>
            <person name="Sun Q."/>
            <person name="Zhou Y."/>
        </authorList>
    </citation>
    <scope>NUCLEOTIDE SEQUENCE</scope>
    <source>
        <strain evidence="2">CGMCC 4.7272</strain>
    </source>
</reference>